<proteinExistence type="predicted"/>
<protein>
    <submittedName>
        <fullName evidence="1">Uncharacterized protein</fullName>
    </submittedName>
</protein>
<reference evidence="2" key="1">
    <citation type="journal article" date="2019" name="Int. J. Syst. Evol. Microbiol.">
        <title>The Global Catalogue of Microorganisms (GCM) 10K type strain sequencing project: providing services to taxonomists for standard genome sequencing and annotation.</title>
        <authorList>
            <consortium name="The Broad Institute Genomics Platform"/>
            <consortium name="The Broad Institute Genome Sequencing Center for Infectious Disease"/>
            <person name="Wu L."/>
            <person name="Ma J."/>
        </authorList>
    </citation>
    <scope>NUCLEOTIDE SEQUENCE [LARGE SCALE GENOMIC DNA]</scope>
    <source>
        <strain evidence="2">CCM 8903</strain>
    </source>
</reference>
<comment type="caution">
    <text evidence="1">The sequence shown here is derived from an EMBL/GenBank/DDBJ whole genome shotgun (WGS) entry which is preliminary data.</text>
</comment>
<evidence type="ECO:0000313" key="1">
    <source>
        <dbReference type="EMBL" id="MFD1484661.1"/>
    </source>
</evidence>
<dbReference type="EMBL" id="JBHTON010000014">
    <property type="protein sequence ID" value="MFD1484661.1"/>
    <property type="molecule type" value="Genomic_DNA"/>
</dbReference>
<name>A0ABW4E7F5_9LACO</name>
<dbReference type="RefSeq" id="WP_125753726.1">
    <property type="nucleotide sequence ID" value="NZ_JBHTON010000014.1"/>
</dbReference>
<keyword evidence="2" id="KW-1185">Reference proteome</keyword>
<dbReference type="Proteomes" id="UP001597252">
    <property type="component" value="Unassembled WGS sequence"/>
</dbReference>
<sequence>MASTPKMSLQEFDGYMREGGFKYSLLVIAELDEAADHMQLAKRDDSRTEYARAYAAQLDALETAEFEKQHGQVIEPVLDYLPSKAEKWLRETEKKWQGYLAKIR</sequence>
<gene>
    <name evidence="1" type="ORF">ACFQ5J_05405</name>
</gene>
<accession>A0ABW4E7F5</accession>
<evidence type="ECO:0000313" key="2">
    <source>
        <dbReference type="Proteomes" id="UP001597252"/>
    </source>
</evidence>
<organism evidence="1 2">
    <name type="scientific">Lacticaseibacillus baoqingensis</name>
    <dbReference type="NCBI Taxonomy" id="2486013"/>
    <lineage>
        <taxon>Bacteria</taxon>
        <taxon>Bacillati</taxon>
        <taxon>Bacillota</taxon>
        <taxon>Bacilli</taxon>
        <taxon>Lactobacillales</taxon>
        <taxon>Lactobacillaceae</taxon>
        <taxon>Lacticaseibacillus</taxon>
    </lineage>
</organism>